<dbReference type="SUPFAM" id="SSF52058">
    <property type="entry name" value="L domain-like"/>
    <property type="match status" value="1"/>
</dbReference>
<feature type="compositionally biased region" description="Basic and acidic residues" evidence="1">
    <location>
        <begin position="376"/>
        <end position="389"/>
    </location>
</feature>
<dbReference type="AlphaFoldDB" id="A0AAW1U369"/>
<keyword evidence="4" id="KW-1185">Reference proteome</keyword>
<dbReference type="Proteomes" id="UP001431783">
    <property type="component" value="Unassembled WGS sequence"/>
</dbReference>
<feature type="compositionally biased region" description="Low complexity" evidence="1">
    <location>
        <begin position="549"/>
        <end position="558"/>
    </location>
</feature>
<protein>
    <recommendedName>
        <fullName evidence="2">F-box domain-containing protein</fullName>
    </recommendedName>
</protein>
<dbReference type="Gene3D" id="3.80.10.10">
    <property type="entry name" value="Ribonuclease Inhibitor"/>
    <property type="match status" value="1"/>
</dbReference>
<dbReference type="InterPro" id="IPR036047">
    <property type="entry name" value="F-box-like_dom_sf"/>
</dbReference>
<evidence type="ECO:0000256" key="1">
    <source>
        <dbReference type="SAM" id="MobiDB-lite"/>
    </source>
</evidence>
<proteinExistence type="predicted"/>
<evidence type="ECO:0000313" key="3">
    <source>
        <dbReference type="EMBL" id="KAK9874381.1"/>
    </source>
</evidence>
<dbReference type="PROSITE" id="PS50181">
    <property type="entry name" value="FBOX"/>
    <property type="match status" value="1"/>
</dbReference>
<organism evidence="3 4">
    <name type="scientific">Henosepilachna vigintioctopunctata</name>
    <dbReference type="NCBI Taxonomy" id="420089"/>
    <lineage>
        <taxon>Eukaryota</taxon>
        <taxon>Metazoa</taxon>
        <taxon>Ecdysozoa</taxon>
        <taxon>Arthropoda</taxon>
        <taxon>Hexapoda</taxon>
        <taxon>Insecta</taxon>
        <taxon>Pterygota</taxon>
        <taxon>Neoptera</taxon>
        <taxon>Endopterygota</taxon>
        <taxon>Coleoptera</taxon>
        <taxon>Polyphaga</taxon>
        <taxon>Cucujiformia</taxon>
        <taxon>Coccinelloidea</taxon>
        <taxon>Coccinellidae</taxon>
        <taxon>Epilachninae</taxon>
        <taxon>Epilachnini</taxon>
        <taxon>Henosepilachna</taxon>
    </lineage>
</organism>
<name>A0AAW1U369_9CUCU</name>
<dbReference type="InterPro" id="IPR001810">
    <property type="entry name" value="F-box_dom"/>
</dbReference>
<evidence type="ECO:0000259" key="2">
    <source>
        <dbReference type="PROSITE" id="PS50181"/>
    </source>
</evidence>
<feature type="region of interest" description="Disordered" evidence="1">
    <location>
        <begin position="505"/>
        <end position="653"/>
    </location>
</feature>
<feature type="compositionally biased region" description="Basic and acidic residues" evidence="1">
    <location>
        <begin position="505"/>
        <end position="515"/>
    </location>
</feature>
<reference evidence="3 4" key="1">
    <citation type="submission" date="2023-03" db="EMBL/GenBank/DDBJ databases">
        <title>Genome insight into feeding habits of ladybird beetles.</title>
        <authorList>
            <person name="Li H.-S."/>
            <person name="Huang Y.-H."/>
            <person name="Pang H."/>
        </authorList>
    </citation>
    <scope>NUCLEOTIDE SEQUENCE [LARGE SCALE GENOMIC DNA]</scope>
    <source>
        <strain evidence="3">SYSU_2023b</strain>
        <tissue evidence="3">Whole body</tissue>
    </source>
</reference>
<gene>
    <name evidence="3" type="ORF">WA026_002728</name>
</gene>
<dbReference type="SUPFAM" id="SSF81383">
    <property type="entry name" value="F-box domain"/>
    <property type="match status" value="1"/>
</dbReference>
<accession>A0AAW1U369</accession>
<feature type="compositionally biased region" description="Polar residues" evidence="1">
    <location>
        <begin position="627"/>
        <end position="641"/>
    </location>
</feature>
<evidence type="ECO:0000313" key="4">
    <source>
        <dbReference type="Proteomes" id="UP001431783"/>
    </source>
</evidence>
<dbReference type="EMBL" id="JARQZJ010000031">
    <property type="protein sequence ID" value="KAK9874381.1"/>
    <property type="molecule type" value="Genomic_DNA"/>
</dbReference>
<feature type="domain" description="F-box" evidence="2">
    <location>
        <begin position="4"/>
        <end position="50"/>
    </location>
</feature>
<feature type="compositionally biased region" description="Basic and acidic residues" evidence="1">
    <location>
        <begin position="617"/>
        <end position="626"/>
    </location>
</feature>
<comment type="caution">
    <text evidence="3">The sequence shown here is derived from an EMBL/GenBank/DDBJ whole genome shotgun (WGS) entry which is preliminary data.</text>
</comment>
<dbReference type="InterPro" id="IPR032675">
    <property type="entry name" value="LRR_dom_sf"/>
</dbReference>
<feature type="compositionally biased region" description="Polar residues" evidence="1">
    <location>
        <begin position="569"/>
        <end position="604"/>
    </location>
</feature>
<feature type="region of interest" description="Disordered" evidence="1">
    <location>
        <begin position="371"/>
        <end position="401"/>
    </location>
</feature>
<sequence length="810" mass="91854">MCASVSLMDFSDCLMLNLLKYLDSSSLYHLTKVNKRFETLVLDSCLWKKIDARDEPNSKEKIKYCLERMNKSTSLLCLRGENANLPLLTEIQFDNFPNHLTILALENQNIDQPSVSLNNFPSSLVELSFKNSAISNSSYFFKRTFEKMENLRVLLLDGCSLINSSVVMSVSKYHKLEILSFYKCQIENSIPYFSIAAWHGFKKLRVLDVRLSGLGNPFLKSMIRCTNIISFYFQNMDTSYVLDFKNRKYELETSGGVIQTPQVEFTLLRNSGNEDTLITDKGTAELRRTSSSNESSSYVTNSFLYTDPYGACTCGFADSLKDDNCKLFSEGEDSDVSVEGSVCDLFESATLEKHLDFVERARDRQQIKEYPVNPNQEDKHAGCSKRKDTMNSSQKQPLKKRKRISEDFKKCQNDFCTSSVTSVDSTNYEATSSQTNDLNYKSTCCCQQQLPNTTIDEFNSKRNIEDGSSTQQCGNDIVSNSPCKAKLSSCTLSNVETIECVENRDSMHSHPERSVPLKKRKLNEPEDAEDVEREPSIEISWRNELPTNSSSSCQCGSSIRTVYDKDGSNKMSNKSNIPMCSPTVSINSRNPSFDNNVPSTSGTSKCDDSSDSEDEPSTSRDAKNNSEENSTNEIHANQENRPGTPPENPPYIGMVYPQNEIGVIIRNRLGQNRNILQICIRGNRNRNEQLVQEDIEMGIGVDLPSLMNAVRMINFVIPPDQQDVELVNLNMNVNMNRNRPYQLSLKRLSFRGYTKVTDLTLSSIEHLNLELLDLTYTRVTKRGILTFLRVNPNCRVLHKEFCICKPNLHF</sequence>